<organism evidence="2 3">
    <name type="scientific">Blastomonas marina</name>
    <dbReference type="NCBI Taxonomy" id="1867408"/>
    <lineage>
        <taxon>Bacteria</taxon>
        <taxon>Pseudomonadati</taxon>
        <taxon>Pseudomonadota</taxon>
        <taxon>Alphaproteobacteria</taxon>
        <taxon>Sphingomonadales</taxon>
        <taxon>Sphingomonadaceae</taxon>
        <taxon>Blastomonas</taxon>
    </lineage>
</organism>
<dbReference type="Proteomes" id="UP000603317">
    <property type="component" value="Unassembled WGS sequence"/>
</dbReference>
<dbReference type="EMBL" id="BMID01000001">
    <property type="protein sequence ID" value="GGA04152.1"/>
    <property type="molecule type" value="Genomic_DNA"/>
</dbReference>
<name>A0ABQ1FA67_9SPHN</name>
<reference evidence="3" key="1">
    <citation type="journal article" date="2019" name="Int. J. Syst. Evol. Microbiol.">
        <title>The Global Catalogue of Microorganisms (GCM) 10K type strain sequencing project: providing services to taxonomists for standard genome sequencing and annotation.</title>
        <authorList>
            <consortium name="The Broad Institute Genomics Platform"/>
            <consortium name="The Broad Institute Genome Sequencing Center for Infectious Disease"/>
            <person name="Wu L."/>
            <person name="Ma J."/>
        </authorList>
    </citation>
    <scope>NUCLEOTIDE SEQUENCE [LARGE SCALE GENOMIC DNA]</scope>
    <source>
        <strain evidence="3">CGMCC 1.15297</strain>
    </source>
</reference>
<protein>
    <recommendedName>
        <fullName evidence="4">DUF1467 family protein</fullName>
    </recommendedName>
</protein>
<dbReference type="InterPro" id="IPR009935">
    <property type="entry name" value="DUF1467"/>
</dbReference>
<evidence type="ECO:0000313" key="3">
    <source>
        <dbReference type="Proteomes" id="UP000603317"/>
    </source>
</evidence>
<evidence type="ECO:0000313" key="2">
    <source>
        <dbReference type="EMBL" id="GGA04152.1"/>
    </source>
</evidence>
<feature type="transmembrane region" description="Helical" evidence="1">
    <location>
        <begin position="7"/>
        <end position="26"/>
    </location>
</feature>
<comment type="caution">
    <text evidence="2">The sequence shown here is derived from an EMBL/GenBank/DDBJ whole genome shotgun (WGS) entry which is preliminary data.</text>
</comment>
<evidence type="ECO:0008006" key="4">
    <source>
        <dbReference type="Google" id="ProtNLM"/>
    </source>
</evidence>
<keyword evidence="1" id="KW-0472">Membrane</keyword>
<dbReference type="RefSeq" id="WP_188641790.1">
    <property type="nucleotide sequence ID" value="NZ_BMID01000001.1"/>
</dbReference>
<keyword evidence="1" id="KW-0812">Transmembrane</keyword>
<accession>A0ABQ1FA67</accession>
<dbReference type="Pfam" id="PF07330">
    <property type="entry name" value="DUF1467"/>
    <property type="match status" value="1"/>
</dbReference>
<feature type="transmembrane region" description="Helical" evidence="1">
    <location>
        <begin position="53"/>
        <end position="70"/>
    </location>
</feature>
<gene>
    <name evidence="2" type="ORF">GCM10010923_11470</name>
</gene>
<keyword evidence="1" id="KW-1133">Transmembrane helix</keyword>
<evidence type="ECO:0000256" key="1">
    <source>
        <dbReference type="SAM" id="Phobius"/>
    </source>
</evidence>
<proteinExistence type="predicted"/>
<sequence length="92" mass="10520">MQFTSALAIYFLFWVLTGLAMLPFGFEPVPRDDPDYVPGQAESAPRHFRPRRVILRTTIVATALFALFFLNYEMGWIGIEDVDISRLVTPPE</sequence>
<keyword evidence="3" id="KW-1185">Reference proteome</keyword>